<dbReference type="InterPro" id="IPR001867">
    <property type="entry name" value="OmpR/PhoB-type_DNA-bd"/>
</dbReference>
<dbReference type="AlphaFoldDB" id="A0A8J3BVZ1"/>
<dbReference type="PROSITE" id="PS51755">
    <property type="entry name" value="OMPR_PHOB"/>
    <property type="match status" value="1"/>
</dbReference>
<keyword evidence="9" id="KW-1185">Reference proteome</keyword>
<dbReference type="GO" id="GO:0043531">
    <property type="term" value="F:ADP binding"/>
    <property type="evidence" value="ECO:0007669"/>
    <property type="project" value="InterPro"/>
</dbReference>
<evidence type="ECO:0000313" key="8">
    <source>
        <dbReference type="EMBL" id="GGK81494.1"/>
    </source>
</evidence>
<dbReference type="SUPFAM" id="SSF46894">
    <property type="entry name" value="C-terminal effector domain of the bipartite response regulators"/>
    <property type="match status" value="1"/>
</dbReference>
<dbReference type="GO" id="GO:0006355">
    <property type="term" value="P:regulation of DNA-templated transcription"/>
    <property type="evidence" value="ECO:0007669"/>
    <property type="project" value="InterPro"/>
</dbReference>
<protein>
    <recommendedName>
        <fullName evidence="7">OmpR/PhoB-type domain-containing protein</fullName>
    </recommendedName>
</protein>
<reference evidence="8" key="2">
    <citation type="submission" date="2020-09" db="EMBL/GenBank/DDBJ databases">
        <authorList>
            <person name="Sun Q."/>
            <person name="Zhou Y."/>
        </authorList>
    </citation>
    <scope>NUCLEOTIDE SEQUENCE</scope>
    <source>
        <strain evidence="8">CGMCC 4.7299</strain>
    </source>
</reference>
<feature type="domain" description="OmpR/PhoB-type" evidence="7">
    <location>
        <begin position="1"/>
        <end position="95"/>
    </location>
</feature>
<gene>
    <name evidence="8" type="ORF">GCM10012284_14420</name>
</gene>
<dbReference type="PANTHER" id="PTHR35807:SF1">
    <property type="entry name" value="TRANSCRIPTIONAL REGULATOR REDD"/>
    <property type="match status" value="1"/>
</dbReference>
<dbReference type="Gene3D" id="1.10.10.10">
    <property type="entry name" value="Winged helix-like DNA-binding domain superfamily/Winged helix DNA-binding domain"/>
    <property type="match status" value="1"/>
</dbReference>
<dbReference type="CDD" id="cd15831">
    <property type="entry name" value="BTAD"/>
    <property type="match status" value="1"/>
</dbReference>
<reference evidence="8" key="1">
    <citation type="journal article" date="2014" name="Int. J. Syst. Evol. Microbiol.">
        <title>Complete genome sequence of Corynebacterium casei LMG S-19264T (=DSM 44701T), isolated from a smear-ripened cheese.</title>
        <authorList>
            <consortium name="US DOE Joint Genome Institute (JGI-PGF)"/>
            <person name="Walter F."/>
            <person name="Albersmeier A."/>
            <person name="Kalinowski J."/>
            <person name="Ruckert C."/>
        </authorList>
    </citation>
    <scope>NUCLEOTIDE SEQUENCE</scope>
    <source>
        <strain evidence="8">CGMCC 4.7299</strain>
    </source>
</reference>
<keyword evidence="4" id="KW-0804">Transcription</keyword>
<dbReference type="InterPro" id="IPR027417">
    <property type="entry name" value="P-loop_NTPase"/>
</dbReference>
<evidence type="ECO:0000256" key="4">
    <source>
        <dbReference type="ARBA" id="ARBA00023163"/>
    </source>
</evidence>
<dbReference type="PRINTS" id="PR00364">
    <property type="entry name" value="DISEASERSIST"/>
</dbReference>
<feature type="region of interest" description="Disordered" evidence="6">
    <location>
        <begin position="500"/>
        <end position="520"/>
    </location>
</feature>
<feature type="DNA-binding region" description="OmpR/PhoB-type" evidence="5">
    <location>
        <begin position="1"/>
        <end position="95"/>
    </location>
</feature>
<dbReference type="Gene3D" id="1.25.40.10">
    <property type="entry name" value="Tetratricopeptide repeat domain"/>
    <property type="match status" value="1"/>
</dbReference>
<evidence type="ECO:0000313" key="9">
    <source>
        <dbReference type="Proteomes" id="UP000656042"/>
    </source>
</evidence>
<dbReference type="Pfam" id="PF00931">
    <property type="entry name" value="NB-ARC"/>
    <property type="match status" value="1"/>
</dbReference>
<comment type="caution">
    <text evidence="8">The sequence shown here is derived from an EMBL/GenBank/DDBJ whole genome shotgun (WGS) entry which is preliminary data.</text>
</comment>
<dbReference type="SMART" id="SM01043">
    <property type="entry name" value="BTAD"/>
    <property type="match status" value="1"/>
</dbReference>
<dbReference type="InterPro" id="IPR005158">
    <property type="entry name" value="BTAD"/>
</dbReference>
<dbReference type="SMART" id="SM00862">
    <property type="entry name" value="Trans_reg_C"/>
    <property type="match status" value="1"/>
</dbReference>
<dbReference type="EMBL" id="BMMX01000003">
    <property type="protein sequence ID" value="GGK81494.1"/>
    <property type="molecule type" value="Genomic_DNA"/>
</dbReference>
<dbReference type="Gene3D" id="3.40.50.300">
    <property type="entry name" value="P-loop containing nucleotide triphosphate hydrolases"/>
    <property type="match status" value="1"/>
</dbReference>
<name>A0A8J3BVZ1_9ACTN</name>
<dbReference type="InterPro" id="IPR011990">
    <property type="entry name" value="TPR-like_helical_dom_sf"/>
</dbReference>
<sequence>MWFGLLGPLEVRVGEKVAPIRSPKHRILLAALLLDAGRQVRTGRLVEAVWGSGPPDHPHKALQIHITRLRSILDTLSPGSAAAIVTCSDGYLIDVAAGQLDLLRFRRRLREADRAAQAGDAVREATTLAGALAEWRGDPLADVPSELLRGAALPWLEEQRLRALERRLDVDLRLGRHAAAVSELVALTGAYPLRERLWELLLTALAADDRRSDALTAYEELRRRLIHELGIEPNDELQRLHVNILTGGRTSTADTPAGRTPVPRQLPPDVRGFTGRHAQMTRLNGLIARLDHAGGPTLIVIAGTAGVGKTALAVRWARRVADTFPDGQVYLNLRGYHPGQPVTTAQALNRMLRALGVPDAELPSDRDEQISTYRSLMDGRRMLLVLDNARSSHQVRALLPGAPGSLVVVTSRDQLIGLVAAEGAELLTLEALSTVEAHAMLAERLGTTRLAAAPDATADIIAGCARLPLALALIAASAATRPEPSLDTLARELHRARRACARPPCPPRPAPRVREGAGPA</sequence>
<accession>A0A8J3BVZ1</accession>
<evidence type="ECO:0000256" key="2">
    <source>
        <dbReference type="ARBA" id="ARBA00023015"/>
    </source>
</evidence>
<dbReference type="PANTHER" id="PTHR35807">
    <property type="entry name" value="TRANSCRIPTIONAL REGULATOR REDD-RELATED"/>
    <property type="match status" value="1"/>
</dbReference>
<comment type="similarity">
    <text evidence="1">Belongs to the AfsR/DnrI/RedD regulatory family.</text>
</comment>
<evidence type="ECO:0000256" key="5">
    <source>
        <dbReference type="PROSITE-ProRule" id="PRU01091"/>
    </source>
</evidence>
<dbReference type="GO" id="GO:0003677">
    <property type="term" value="F:DNA binding"/>
    <property type="evidence" value="ECO:0007669"/>
    <property type="project" value="UniProtKB-UniRule"/>
</dbReference>
<dbReference type="SUPFAM" id="SSF48452">
    <property type="entry name" value="TPR-like"/>
    <property type="match status" value="1"/>
</dbReference>
<organism evidence="8 9">
    <name type="scientific">Mangrovihabitans endophyticus</name>
    <dbReference type="NCBI Taxonomy" id="1751298"/>
    <lineage>
        <taxon>Bacteria</taxon>
        <taxon>Bacillati</taxon>
        <taxon>Actinomycetota</taxon>
        <taxon>Actinomycetes</taxon>
        <taxon>Micromonosporales</taxon>
        <taxon>Micromonosporaceae</taxon>
        <taxon>Mangrovihabitans</taxon>
    </lineage>
</organism>
<evidence type="ECO:0000259" key="7">
    <source>
        <dbReference type="PROSITE" id="PS51755"/>
    </source>
</evidence>
<dbReference type="GO" id="GO:0000160">
    <property type="term" value="P:phosphorelay signal transduction system"/>
    <property type="evidence" value="ECO:0007669"/>
    <property type="project" value="InterPro"/>
</dbReference>
<keyword evidence="2" id="KW-0805">Transcription regulation</keyword>
<dbReference type="Proteomes" id="UP000656042">
    <property type="component" value="Unassembled WGS sequence"/>
</dbReference>
<dbReference type="InterPro" id="IPR002182">
    <property type="entry name" value="NB-ARC"/>
</dbReference>
<keyword evidence="3 5" id="KW-0238">DNA-binding</keyword>
<evidence type="ECO:0000256" key="3">
    <source>
        <dbReference type="ARBA" id="ARBA00023125"/>
    </source>
</evidence>
<dbReference type="Pfam" id="PF03704">
    <property type="entry name" value="BTAD"/>
    <property type="match status" value="1"/>
</dbReference>
<dbReference type="InterPro" id="IPR036388">
    <property type="entry name" value="WH-like_DNA-bd_sf"/>
</dbReference>
<dbReference type="InterPro" id="IPR051677">
    <property type="entry name" value="AfsR-DnrI-RedD_regulator"/>
</dbReference>
<dbReference type="InterPro" id="IPR016032">
    <property type="entry name" value="Sig_transdc_resp-reg_C-effctor"/>
</dbReference>
<dbReference type="SUPFAM" id="SSF52540">
    <property type="entry name" value="P-loop containing nucleoside triphosphate hydrolases"/>
    <property type="match status" value="1"/>
</dbReference>
<evidence type="ECO:0000256" key="6">
    <source>
        <dbReference type="SAM" id="MobiDB-lite"/>
    </source>
</evidence>
<evidence type="ECO:0000256" key="1">
    <source>
        <dbReference type="ARBA" id="ARBA00005820"/>
    </source>
</evidence>
<dbReference type="Pfam" id="PF00486">
    <property type="entry name" value="Trans_reg_C"/>
    <property type="match status" value="1"/>
</dbReference>
<proteinExistence type="inferred from homology"/>